<evidence type="ECO:0000256" key="1">
    <source>
        <dbReference type="ARBA" id="ARBA00004370"/>
    </source>
</evidence>
<organism evidence="7 8">
    <name type="scientific">Aquiflexum balticum DSM 16537</name>
    <dbReference type="NCBI Taxonomy" id="758820"/>
    <lineage>
        <taxon>Bacteria</taxon>
        <taxon>Pseudomonadati</taxon>
        <taxon>Bacteroidota</taxon>
        <taxon>Cytophagia</taxon>
        <taxon>Cytophagales</taxon>
        <taxon>Cyclobacteriaceae</taxon>
        <taxon>Aquiflexum</taxon>
    </lineage>
</organism>
<accession>A0A1W2H0V0</accession>
<dbReference type="InterPro" id="IPR006694">
    <property type="entry name" value="Fatty_acid_hydroxylase"/>
</dbReference>
<feature type="transmembrane region" description="Helical" evidence="5">
    <location>
        <begin position="6"/>
        <end position="26"/>
    </location>
</feature>
<feature type="transmembrane region" description="Helical" evidence="5">
    <location>
        <begin position="47"/>
        <end position="66"/>
    </location>
</feature>
<protein>
    <submittedName>
        <fullName evidence="7">Sterol desaturase</fullName>
    </submittedName>
</protein>
<dbReference type="GO" id="GO:0016491">
    <property type="term" value="F:oxidoreductase activity"/>
    <property type="evidence" value="ECO:0007669"/>
    <property type="project" value="InterPro"/>
</dbReference>
<feature type="transmembrane region" description="Helical" evidence="5">
    <location>
        <begin position="140"/>
        <end position="168"/>
    </location>
</feature>
<sequence>MEIVDYLLSIDLNYIVIGLMVIFFSLEQLLNTQFSFKKRGLHMWHAFLFQVVFFIANIFWATFFVFSIEWLNQHEIGLFYLIQLPLWVKLILGVAIIDLVTYWFHRISHLVPVIWRFHRVHHSDTTMDSSTYFRAHPIEVLLWFGSASILSAGIFGLDLIAVGIYFLVATLFQILEHSNLRFPAWLDKTIGLVFTTPNFHKIHHDQDQHYTDSNFADIFILWDRIFGTFKYKPIEQVKFGLEEFDEDKKQTFWYLFRSPFIHIERIEKDGSTKN</sequence>
<comment type="subcellular location">
    <subcellularLocation>
        <location evidence="1">Membrane</location>
    </subcellularLocation>
</comment>
<dbReference type="GO" id="GO:0005506">
    <property type="term" value="F:iron ion binding"/>
    <property type="evidence" value="ECO:0007669"/>
    <property type="project" value="InterPro"/>
</dbReference>
<dbReference type="STRING" id="758820.SAMN00777080_0803"/>
<dbReference type="OrthoDB" id="9770329at2"/>
<reference evidence="8" key="1">
    <citation type="submission" date="2017-04" db="EMBL/GenBank/DDBJ databases">
        <authorList>
            <person name="Varghese N."/>
            <person name="Submissions S."/>
        </authorList>
    </citation>
    <scope>NUCLEOTIDE SEQUENCE [LARGE SCALE GENOMIC DNA]</scope>
    <source>
        <strain evidence="8">DSM 16537</strain>
    </source>
</reference>
<dbReference type="AlphaFoldDB" id="A0A1W2H0V0"/>
<evidence type="ECO:0000256" key="3">
    <source>
        <dbReference type="ARBA" id="ARBA00022989"/>
    </source>
</evidence>
<keyword evidence="2 5" id="KW-0812">Transmembrane</keyword>
<dbReference type="GO" id="GO:0016020">
    <property type="term" value="C:membrane"/>
    <property type="evidence" value="ECO:0007669"/>
    <property type="project" value="UniProtKB-SubCell"/>
</dbReference>
<gene>
    <name evidence="7" type="ORF">SAMN00777080_0803</name>
</gene>
<dbReference type="GO" id="GO:0008610">
    <property type="term" value="P:lipid biosynthetic process"/>
    <property type="evidence" value="ECO:0007669"/>
    <property type="project" value="InterPro"/>
</dbReference>
<evidence type="ECO:0000259" key="6">
    <source>
        <dbReference type="Pfam" id="PF04116"/>
    </source>
</evidence>
<evidence type="ECO:0000313" key="7">
    <source>
        <dbReference type="EMBL" id="SMD42262.1"/>
    </source>
</evidence>
<evidence type="ECO:0000256" key="4">
    <source>
        <dbReference type="ARBA" id="ARBA00023136"/>
    </source>
</evidence>
<dbReference type="InterPro" id="IPR050307">
    <property type="entry name" value="Sterol_Desaturase_Related"/>
</dbReference>
<keyword evidence="3 5" id="KW-1133">Transmembrane helix</keyword>
<dbReference type="EMBL" id="LT838813">
    <property type="protein sequence ID" value="SMD42262.1"/>
    <property type="molecule type" value="Genomic_DNA"/>
</dbReference>
<feature type="domain" description="Fatty acid hydroxylase" evidence="6">
    <location>
        <begin position="91"/>
        <end position="228"/>
    </location>
</feature>
<dbReference type="Pfam" id="PF04116">
    <property type="entry name" value="FA_hydroxylase"/>
    <property type="match status" value="1"/>
</dbReference>
<evidence type="ECO:0000313" key="8">
    <source>
        <dbReference type="Proteomes" id="UP000192333"/>
    </source>
</evidence>
<dbReference type="RefSeq" id="WP_084119092.1">
    <property type="nucleotide sequence ID" value="NZ_LT838813.1"/>
</dbReference>
<dbReference type="PANTHER" id="PTHR11863">
    <property type="entry name" value="STEROL DESATURASE"/>
    <property type="match status" value="1"/>
</dbReference>
<evidence type="ECO:0000256" key="5">
    <source>
        <dbReference type="SAM" id="Phobius"/>
    </source>
</evidence>
<name>A0A1W2H0V0_9BACT</name>
<feature type="transmembrane region" description="Helical" evidence="5">
    <location>
        <begin position="86"/>
        <end position="104"/>
    </location>
</feature>
<keyword evidence="4 5" id="KW-0472">Membrane</keyword>
<dbReference type="Proteomes" id="UP000192333">
    <property type="component" value="Chromosome I"/>
</dbReference>
<evidence type="ECO:0000256" key="2">
    <source>
        <dbReference type="ARBA" id="ARBA00022692"/>
    </source>
</evidence>
<proteinExistence type="predicted"/>
<keyword evidence="8" id="KW-1185">Reference proteome</keyword>